<evidence type="ECO:0000313" key="2">
    <source>
        <dbReference type="Proteomes" id="UP000887566"/>
    </source>
</evidence>
<dbReference type="Proteomes" id="UP000887566">
    <property type="component" value="Unplaced"/>
</dbReference>
<dbReference type="AlphaFoldDB" id="A0A914XR14"/>
<sequence length="554" mass="61723">MASSIVPENGINRSNALGYADPRFLSDNSTPAESDLQTDYDLRTRVVIILNSMNEEERRSVINVIKGRSIELNSNLVLKDKISQKDVCVPASLVWQLLQESWPEQCDREYDPKIIVPNRAPNFPLPKTPRCCGKLSKKKKLALAFFALALVAVICGAVLFAVLSLMRSESNADLYNITVRAQFESFIKTTGFDGNSLRYDYDHQRVFVMSITNGSMSVLTWNGHEVQDFQFDVRYIIGDSLTAGQRRCSLIGITTSNRPILLCVLPSRLNESSVVVNLFNVDDRVSEFHFPGSDSTNKIVLVDIAEADERVVWYSLQLKNRFSNISSLTYDAGVGFGRISASDAAFVPTANGFAKPNDTNLDQPWSVYAIRSEHSDNSLNVLHLQPTVKAGGICNFAFVDKAVVKRNCTGLENLFEFFNDFMGTSRIIPADSLEPPEAMLVQGNYWNGQEWTKIWVVYVIAHSSPEDNNWSPSVGHLYLNFYDTNGMHISNFTHSTADDINLSQQNPTGMVVASSDSLFVWFSGHDGSSALAQYKLNVCFGDKSDNCSPLLFNI</sequence>
<accession>A0A914XR14</accession>
<keyword evidence="1" id="KW-0812">Transmembrane</keyword>
<protein>
    <submittedName>
        <fullName evidence="3">Uncharacterized protein</fullName>
    </submittedName>
</protein>
<evidence type="ECO:0000313" key="3">
    <source>
        <dbReference type="WBParaSite" id="PSAMB.scaffold941size38339.g9763.t1"/>
    </source>
</evidence>
<organism evidence="2 3">
    <name type="scientific">Plectus sambesii</name>
    <dbReference type="NCBI Taxonomy" id="2011161"/>
    <lineage>
        <taxon>Eukaryota</taxon>
        <taxon>Metazoa</taxon>
        <taxon>Ecdysozoa</taxon>
        <taxon>Nematoda</taxon>
        <taxon>Chromadorea</taxon>
        <taxon>Plectida</taxon>
        <taxon>Plectina</taxon>
        <taxon>Plectoidea</taxon>
        <taxon>Plectidae</taxon>
        <taxon>Plectus</taxon>
    </lineage>
</organism>
<dbReference type="WBParaSite" id="PSAMB.scaffold941size38339.g9763.t1">
    <property type="protein sequence ID" value="PSAMB.scaffold941size38339.g9763.t1"/>
    <property type="gene ID" value="PSAMB.scaffold941size38339.g9763"/>
</dbReference>
<evidence type="ECO:0000256" key="1">
    <source>
        <dbReference type="SAM" id="Phobius"/>
    </source>
</evidence>
<keyword evidence="1" id="KW-1133">Transmembrane helix</keyword>
<keyword evidence="1" id="KW-0472">Membrane</keyword>
<keyword evidence="2" id="KW-1185">Reference proteome</keyword>
<reference evidence="3" key="1">
    <citation type="submission" date="2022-11" db="UniProtKB">
        <authorList>
            <consortium name="WormBaseParasite"/>
        </authorList>
    </citation>
    <scope>IDENTIFICATION</scope>
</reference>
<name>A0A914XR14_9BILA</name>
<proteinExistence type="predicted"/>
<feature type="transmembrane region" description="Helical" evidence="1">
    <location>
        <begin position="143"/>
        <end position="166"/>
    </location>
</feature>